<reference evidence="3 4" key="1">
    <citation type="submission" date="2019-03" db="EMBL/GenBank/DDBJ databases">
        <title>Genomics of glacier-inhabiting Cryobacterium strains.</title>
        <authorList>
            <person name="Liu Q."/>
            <person name="Xin Y.-H."/>
        </authorList>
    </citation>
    <scope>NUCLEOTIDE SEQUENCE [LARGE SCALE GENOMIC DNA]</scope>
    <source>
        <strain evidence="3 4">RHLT2-21</strain>
    </source>
</reference>
<feature type="transmembrane region" description="Helical" evidence="1">
    <location>
        <begin position="151"/>
        <end position="176"/>
    </location>
</feature>
<dbReference type="SUPFAM" id="SSF51735">
    <property type="entry name" value="NAD(P)-binding Rossmann-fold domains"/>
    <property type="match status" value="1"/>
</dbReference>
<keyword evidence="1" id="KW-0472">Membrane</keyword>
<feature type="domain" description="Enoyl reductase (ER)" evidence="2">
    <location>
        <begin position="2"/>
        <end position="321"/>
    </location>
</feature>
<dbReference type="AlphaFoldDB" id="A0A4R8WCM5"/>
<dbReference type="InterPro" id="IPR011032">
    <property type="entry name" value="GroES-like_sf"/>
</dbReference>
<name>A0A4R8WCM5_9MICO</name>
<keyword evidence="1" id="KW-1133">Transmembrane helix</keyword>
<dbReference type="PANTHER" id="PTHR45033:SF2">
    <property type="entry name" value="ZINC-TYPE ALCOHOL DEHYDROGENASE-LIKE PROTEIN C1773.06C"/>
    <property type="match status" value="1"/>
</dbReference>
<dbReference type="SMART" id="SM00829">
    <property type="entry name" value="PKS_ER"/>
    <property type="match status" value="1"/>
</dbReference>
<dbReference type="EMBL" id="SOFM01000010">
    <property type="protein sequence ID" value="TFC06463.1"/>
    <property type="molecule type" value="Genomic_DNA"/>
</dbReference>
<keyword evidence="4" id="KW-1185">Reference proteome</keyword>
<dbReference type="CDD" id="cd08276">
    <property type="entry name" value="MDR7"/>
    <property type="match status" value="1"/>
</dbReference>
<evidence type="ECO:0000313" key="3">
    <source>
        <dbReference type="EMBL" id="TFC06463.1"/>
    </source>
</evidence>
<dbReference type="GO" id="GO:0016491">
    <property type="term" value="F:oxidoreductase activity"/>
    <property type="evidence" value="ECO:0007669"/>
    <property type="project" value="InterPro"/>
</dbReference>
<gene>
    <name evidence="3" type="ORF">E3O32_04655</name>
</gene>
<dbReference type="InterPro" id="IPR036291">
    <property type="entry name" value="NAD(P)-bd_dom_sf"/>
</dbReference>
<dbReference type="InterPro" id="IPR052711">
    <property type="entry name" value="Zinc_ADH-like"/>
</dbReference>
<evidence type="ECO:0000256" key="1">
    <source>
        <dbReference type="SAM" id="Phobius"/>
    </source>
</evidence>
<sequence>MSTVRVPVPQPGRGEVLVKIAALSLNYRDLMVINGVGNWKPTSRVVPLSDAVGTVVGVGEGVDRFDLGDRVSAMFLPEWRSGQLTRETYVNPIGGPINGGMLAEYVVVSQDNAARTPHSLDDEHAATLPIAALTAWHAVARRSRVQRGETVLIHGTGGVALFALQFVLALGGIPIITSSSDEKLDRARKSGAAHSINYKSTPDVAAEVMSLTGGEGVNHVIETIGGENLNRSLKAVKIGGTISFVGLIAGLAAQINTYDFVTRHVTIHGIETGSREMFEEMVQIIDKHGIVPVLDSTYPVQRIREALQHLAEGKHFGKVVITITASNL</sequence>
<dbReference type="Pfam" id="PF00107">
    <property type="entry name" value="ADH_zinc_N"/>
    <property type="match status" value="1"/>
</dbReference>
<keyword evidence="1" id="KW-0812">Transmembrane</keyword>
<dbReference type="Gene3D" id="3.90.180.10">
    <property type="entry name" value="Medium-chain alcohol dehydrogenases, catalytic domain"/>
    <property type="match status" value="1"/>
</dbReference>
<comment type="caution">
    <text evidence="3">The sequence shown here is derived from an EMBL/GenBank/DDBJ whole genome shotgun (WGS) entry which is preliminary data.</text>
</comment>
<protein>
    <submittedName>
        <fullName evidence="3">NAD(P)-dependent alcohol dehydrogenase</fullName>
    </submittedName>
</protein>
<dbReference type="InterPro" id="IPR020843">
    <property type="entry name" value="ER"/>
</dbReference>
<accession>A0A4R8WCM5</accession>
<proteinExistence type="predicted"/>
<evidence type="ECO:0000259" key="2">
    <source>
        <dbReference type="SMART" id="SM00829"/>
    </source>
</evidence>
<dbReference type="SUPFAM" id="SSF50129">
    <property type="entry name" value="GroES-like"/>
    <property type="match status" value="1"/>
</dbReference>
<dbReference type="Gene3D" id="3.40.50.720">
    <property type="entry name" value="NAD(P)-binding Rossmann-like Domain"/>
    <property type="match status" value="1"/>
</dbReference>
<dbReference type="PANTHER" id="PTHR45033">
    <property type="match status" value="1"/>
</dbReference>
<evidence type="ECO:0000313" key="4">
    <source>
        <dbReference type="Proteomes" id="UP000297643"/>
    </source>
</evidence>
<organism evidence="3 4">
    <name type="scientific">Cryobacterium mannosilyticum</name>
    <dbReference type="NCBI Taxonomy" id="1259190"/>
    <lineage>
        <taxon>Bacteria</taxon>
        <taxon>Bacillati</taxon>
        <taxon>Actinomycetota</taxon>
        <taxon>Actinomycetes</taxon>
        <taxon>Micrococcales</taxon>
        <taxon>Microbacteriaceae</taxon>
        <taxon>Cryobacterium</taxon>
    </lineage>
</organism>
<dbReference type="Pfam" id="PF08240">
    <property type="entry name" value="ADH_N"/>
    <property type="match status" value="1"/>
</dbReference>
<dbReference type="InterPro" id="IPR013149">
    <property type="entry name" value="ADH-like_C"/>
</dbReference>
<dbReference type="InterPro" id="IPR013154">
    <property type="entry name" value="ADH-like_N"/>
</dbReference>
<dbReference type="Proteomes" id="UP000297643">
    <property type="component" value="Unassembled WGS sequence"/>
</dbReference>